<evidence type="ECO:0000313" key="2">
    <source>
        <dbReference type="Proteomes" id="UP001500622"/>
    </source>
</evidence>
<evidence type="ECO:0000313" key="1">
    <source>
        <dbReference type="EMBL" id="GAA4421571.1"/>
    </source>
</evidence>
<proteinExistence type="predicted"/>
<evidence type="ECO:0008006" key="3">
    <source>
        <dbReference type="Google" id="ProtNLM"/>
    </source>
</evidence>
<comment type="caution">
    <text evidence="1">The sequence shown here is derived from an EMBL/GenBank/DDBJ whole genome shotgun (WGS) entry which is preliminary data.</text>
</comment>
<accession>A0ABP8L2K6</accession>
<organism evidence="1 2">
    <name type="scientific">Georgenia halophila</name>
    <dbReference type="NCBI Taxonomy" id="620889"/>
    <lineage>
        <taxon>Bacteria</taxon>
        <taxon>Bacillati</taxon>
        <taxon>Actinomycetota</taxon>
        <taxon>Actinomycetes</taxon>
        <taxon>Micrococcales</taxon>
        <taxon>Bogoriellaceae</taxon>
        <taxon>Georgenia</taxon>
    </lineage>
</organism>
<dbReference type="Proteomes" id="UP001500622">
    <property type="component" value="Unassembled WGS sequence"/>
</dbReference>
<dbReference type="RefSeq" id="WP_345215590.1">
    <property type="nucleotide sequence ID" value="NZ_BAABGN010000006.1"/>
</dbReference>
<dbReference type="EMBL" id="BAABGN010000006">
    <property type="protein sequence ID" value="GAA4421571.1"/>
    <property type="molecule type" value="Genomic_DNA"/>
</dbReference>
<reference evidence="2" key="1">
    <citation type="journal article" date="2019" name="Int. J. Syst. Evol. Microbiol.">
        <title>The Global Catalogue of Microorganisms (GCM) 10K type strain sequencing project: providing services to taxonomists for standard genome sequencing and annotation.</title>
        <authorList>
            <consortium name="The Broad Institute Genomics Platform"/>
            <consortium name="The Broad Institute Genome Sequencing Center for Infectious Disease"/>
            <person name="Wu L."/>
            <person name="Ma J."/>
        </authorList>
    </citation>
    <scope>NUCLEOTIDE SEQUENCE [LARGE SCALE GENOMIC DNA]</scope>
    <source>
        <strain evidence="2">JCM 17810</strain>
    </source>
</reference>
<protein>
    <recommendedName>
        <fullName evidence="3">Transcriptional regulator, AbiEi antitoxin, Type IV TA system</fullName>
    </recommendedName>
</protein>
<sequence>MPRSPNVDLRRVRNLAGKQDGVLTRGELLGLGATPDWMARQVRLRRWCRLYPGVYLARPGPPSWRARARAALLYAGDGAVLSHRSAAYRRELTDRHTGPIEVLVPHARRVTSRPGLVVRRREKVPDSWGNLRTTNPADTILDIADLPDAGEDEILGLLGRYVRSREDADDVLATLRRRRRHRRRALVEELCAEVGEGVESPLELRYHRGARRHGLPRASLQVREVLDGLYVRADARYEKFGVRIELDGRRYHDAKTDDDIWRDNAAGVAVGDLTLRYRWLHLVREECAVTLQVARALRLRGWTGLPTPCGPACPVARIDWRGRGSVADRGTPGGNIGQA</sequence>
<keyword evidence="2" id="KW-1185">Reference proteome</keyword>
<gene>
    <name evidence="1" type="ORF">GCM10023169_14560</name>
</gene>
<name>A0ABP8L2K6_9MICO</name>